<proteinExistence type="predicted"/>
<name>A0AAV8Z7Z1_9CUCU</name>
<dbReference type="Proteomes" id="UP001162162">
    <property type="component" value="Unassembled WGS sequence"/>
</dbReference>
<organism evidence="1 2">
    <name type="scientific">Aromia moschata</name>
    <dbReference type="NCBI Taxonomy" id="1265417"/>
    <lineage>
        <taxon>Eukaryota</taxon>
        <taxon>Metazoa</taxon>
        <taxon>Ecdysozoa</taxon>
        <taxon>Arthropoda</taxon>
        <taxon>Hexapoda</taxon>
        <taxon>Insecta</taxon>
        <taxon>Pterygota</taxon>
        <taxon>Neoptera</taxon>
        <taxon>Endopterygota</taxon>
        <taxon>Coleoptera</taxon>
        <taxon>Polyphaga</taxon>
        <taxon>Cucujiformia</taxon>
        <taxon>Chrysomeloidea</taxon>
        <taxon>Cerambycidae</taxon>
        <taxon>Cerambycinae</taxon>
        <taxon>Callichromatini</taxon>
        <taxon>Aromia</taxon>
    </lineage>
</organism>
<comment type="caution">
    <text evidence="1">The sequence shown here is derived from an EMBL/GenBank/DDBJ whole genome shotgun (WGS) entry which is preliminary data.</text>
</comment>
<keyword evidence="2" id="KW-1185">Reference proteome</keyword>
<dbReference type="EMBL" id="JAPWTK010000010">
    <property type="protein sequence ID" value="KAJ8960067.1"/>
    <property type="molecule type" value="Genomic_DNA"/>
</dbReference>
<dbReference type="AlphaFoldDB" id="A0AAV8Z7Z1"/>
<accession>A0AAV8Z7Z1</accession>
<sequence length="73" mass="8437">MYHAHYEKTCGICTTERHHILPCQYANTYTSIFLIAGLAVKDLVYQEDVNSLQELRQRIQEAANTFKNNSAFI</sequence>
<reference evidence="1" key="1">
    <citation type="journal article" date="2023" name="Insect Mol. Biol.">
        <title>Genome sequencing provides insights into the evolution of gene families encoding plant cell wall-degrading enzymes in longhorned beetles.</title>
        <authorList>
            <person name="Shin N.R."/>
            <person name="Okamura Y."/>
            <person name="Kirsch R."/>
            <person name="Pauchet Y."/>
        </authorList>
    </citation>
    <scope>NUCLEOTIDE SEQUENCE</scope>
    <source>
        <strain evidence="1">AMC_N1</strain>
    </source>
</reference>
<evidence type="ECO:0000313" key="1">
    <source>
        <dbReference type="EMBL" id="KAJ8960067.1"/>
    </source>
</evidence>
<protein>
    <submittedName>
        <fullName evidence="1">Uncharacterized protein</fullName>
    </submittedName>
</protein>
<gene>
    <name evidence="1" type="ORF">NQ318_009509</name>
</gene>
<evidence type="ECO:0000313" key="2">
    <source>
        <dbReference type="Proteomes" id="UP001162162"/>
    </source>
</evidence>